<name>A0ABZ0LKN1_9ACTN</name>
<dbReference type="Proteomes" id="UP001301731">
    <property type="component" value="Chromosome"/>
</dbReference>
<sequence>METPEPSWRRRLLMEALTVVAAPVSAQEAWLKKHGVETDEIALDFDHAFRMVEGLMEEGLVSRDVLPDLRMIDSIFDEMSRDESPNRWAATALSSDAEWIRARGLAQRVLTREGVDASVLPDICVVR</sequence>
<dbReference type="EMBL" id="CP137573">
    <property type="protein sequence ID" value="WOX19972.1"/>
    <property type="molecule type" value="Genomic_DNA"/>
</dbReference>
<dbReference type="RefSeq" id="WP_318100079.1">
    <property type="nucleotide sequence ID" value="NZ_CP137573.1"/>
</dbReference>
<evidence type="ECO:0000313" key="2">
    <source>
        <dbReference type="Proteomes" id="UP001301731"/>
    </source>
</evidence>
<protein>
    <submittedName>
        <fullName evidence="1">Uncharacterized protein</fullName>
    </submittedName>
</protein>
<reference evidence="1 2" key="1">
    <citation type="submission" date="2023-10" db="EMBL/GenBank/DDBJ databases">
        <title>The genome sequence of Streptomyces sp. HUAS YS2.</title>
        <authorList>
            <person name="Mo P."/>
        </authorList>
    </citation>
    <scope>NUCLEOTIDE SEQUENCE [LARGE SCALE GENOMIC DNA]</scope>
    <source>
        <strain evidence="1 2">HUAS YS2</strain>
    </source>
</reference>
<accession>A0ABZ0LKN1</accession>
<keyword evidence="2" id="KW-1185">Reference proteome</keyword>
<evidence type="ECO:0000313" key="1">
    <source>
        <dbReference type="EMBL" id="WOX19972.1"/>
    </source>
</evidence>
<organism evidence="1 2">
    <name type="scientific">Streptomyces solicathayae</name>
    <dbReference type="NCBI Taxonomy" id="3081768"/>
    <lineage>
        <taxon>Bacteria</taxon>
        <taxon>Bacillati</taxon>
        <taxon>Actinomycetota</taxon>
        <taxon>Actinomycetes</taxon>
        <taxon>Kitasatosporales</taxon>
        <taxon>Streptomycetaceae</taxon>
        <taxon>Streptomyces</taxon>
    </lineage>
</organism>
<gene>
    <name evidence="1" type="ORF">R2D22_00580</name>
</gene>
<proteinExistence type="predicted"/>